<evidence type="ECO:0000313" key="2">
    <source>
        <dbReference type="EMBL" id="KAF6267872.1"/>
    </source>
</evidence>
<accession>A0A7J7QVK5</accession>
<feature type="compositionally biased region" description="Polar residues" evidence="1">
    <location>
        <begin position="56"/>
        <end position="66"/>
    </location>
</feature>
<organism evidence="2 3">
    <name type="scientific">Myotis myotis</name>
    <name type="common">Greater mouse-eared bat</name>
    <name type="synonym">Vespertilio myotis</name>
    <dbReference type="NCBI Taxonomy" id="51298"/>
    <lineage>
        <taxon>Eukaryota</taxon>
        <taxon>Metazoa</taxon>
        <taxon>Chordata</taxon>
        <taxon>Craniata</taxon>
        <taxon>Vertebrata</taxon>
        <taxon>Euteleostomi</taxon>
        <taxon>Mammalia</taxon>
        <taxon>Eutheria</taxon>
        <taxon>Laurasiatheria</taxon>
        <taxon>Chiroptera</taxon>
        <taxon>Yangochiroptera</taxon>
        <taxon>Vespertilionidae</taxon>
        <taxon>Myotis</taxon>
    </lineage>
</organism>
<protein>
    <submittedName>
        <fullName evidence="2">Xg glycoprotein (Xg blood group)</fullName>
    </submittedName>
</protein>
<proteinExistence type="predicted"/>
<dbReference type="AlphaFoldDB" id="A0A7J7QVK5"/>
<dbReference type="Proteomes" id="UP000527355">
    <property type="component" value="Unassembled WGS sequence"/>
</dbReference>
<keyword evidence="3" id="KW-1185">Reference proteome</keyword>
<feature type="compositionally biased region" description="Polar residues" evidence="1">
    <location>
        <begin position="1"/>
        <end position="24"/>
    </location>
</feature>
<reference evidence="2 3" key="1">
    <citation type="journal article" date="2020" name="Nature">
        <title>Six reference-quality genomes reveal evolution of bat adaptations.</title>
        <authorList>
            <person name="Jebb D."/>
            <person name="Huang Z."/>
            <person name="Pippel M."/>
            <person name="Hughes G.M."/>
            <person name="Lavrichenko K."/>
            <person name="Devanna P."/>
            <person name="Winkler S."/>
            <person name="Jermiin L.S."/>
            <person name="Skirmuntt E.C."/>
            <person name="Katzourakis A."/>
            <person name="Burkitt-Gray L."/>
            <person name="Ray D.A."/>
            <person name="Sullivan K.A.M."/>
            <person name="Roscito J.G."/>
            <person name="Kirilenko B.M."/>
            <person name="Davalos L.M."/>
            <person name="Corthals A.P."/>
            <person name="Power M.L."/>
            <person name="Jones G."/>
            <person name="Ransome R.D."/>
            <person name="Dechmann D.K.N."/>
            <person name="Locatelli A.G."/>
            <person name="Puechmaille S.J."/>
            <person name="Fedrigo O."/>
            <person name="Jarvis E.D."/>
            <person name="Hiller M."/>
            <person name="Vernes S.C."/>
            <person name="Myers E.W."/>
            <person name="Teeling E.C."/>
        </authorList>
    </citation>
    <scope>NUCLEOTIDE SEQUENCE [LARGE SCALE GENOMIC DNA]</scope>
    <source>
        <strain evidence="2">MMyoMyo1</strain>
        <tissue evidence="2">Flight muscle</tissue>
    </source>
</reference>
<evidence type="ECO:0000256" key="1">
    <source>
        <dbReference type="SAM" id="MobiDB-lite"/>
    </source>
</evidence>
<comment type="caution">
    <text evidence="2">The sequence shown here is derived from an EMBL/GenBank/DDBJ whole genome shotgun (WGS) entry which is preliminary data.</text>
</comment>
<evidence type="ECO:0000313" key="3">
    <source>
        <dbReference type="Proteomes" id="UP000527355"/>
    </source>
</evidence>
<gene>
    <name evidence="2" type="ORF">mMyoMyo1_020611</name>
</gene>
<sequence>MTLTWLTLSTQTRPRSQAQTSTRSRNPRIPRSPEILIPVETSTQDPSHRPLGHSLATPTVETSTQDQSHRPLGHSLATPTGEVTSVMGMTADTRPGPSPGPRQVAVATAMTATEARTVEGAIDPARMDIIMVEAATTRMATRTNPNTCDRDARWSPRGETSHRTATLVRRCCGDSISFLVSFTSPPPPKKVFSRPLDLDGWPQSNPNLPPHSLDGLCVCRSVSQLDPGRGRGGVGCPQDDWICSVDSFIQTQRFFDVVLNYDTTSWGRDSTRFF</sequence>
<name>A0A7J7QVK5_MYOMY</name>
<feature type="region of interest" description="Disordered" evidence="1">
    <location>
        <begin position="1"/>
        <end position="80"/>
    </location>
</feature>
<dbReference type="EMBL" id="JABWUV010000050">
    <property type="protein sequence ID" value="KAF6267872.1"/>
    <property type="molecule type" value="Genomic_DNA"/>
</dbReference>